<evidence type="ECO:0000256" key="5">
    <source>
        <dbReference type="ARBA" id="ARBA00022691"/>
    </source>
</evidence>
<evidence type="ECO:0000259" key="6">
    <source>
        <dbReference type="Pfam" id="PF05175"/>
    </source>
</evidence>
<dbReference type="Gene3D" id="3.40.50.150">
    <property type="entry name" value="Vaccinia Virus protein VP39"/>
    <property type="match status" value="1"/>
</dbReference>
<keyword evidence="8" id="KW-1185">Reference proteome</keyword>
<keyword evidence="4" id="KW-0808">Transferase</keyword>
<protein>
    <submittedName>
        <fullName evidence="7">Decarboxylating cobalt-precorrin-6B (C(15))-methyltransferase</fullName>
    </submittedName>
</protein>
<dbReference type="NCBIfam" id="TIGR02469">
    <property type="entry name" value="CbiT"/>
    <property type="match status" value="1"/>
</dbReference>
<evidence type="ECO:0000256" key="2">
    <source>
        <dbReference type="ARBA" id="ARBA00022573"/>
    </source>
</evidence>
<reference evidence="7 8" key="1">
    <citation type="submission" date="2023-09" db="EMBL/GenBank/DDBJ databases">
        <title>Buttiauxella selenatireducens sp. nov., isolated from the rhizosphere of Cardamine hupingshanesis.</title>
        <authorList>
            <person name="Zhang S."/>
            <person name="Xu Z."/>
            <person name="Wang H."/>
            <person name="Guo Y."/>
        </authorList>
    </citation>
    <scope>NUCLEOTIDE SEQUENCE [LARGE SCALE GENOMIC DNA]</scope>
    <source>
        <strain evidence="7 8">R73</strain>
    </source>
</reference>
<dbReference type="InterPro" id="IPR007848">
    <property type="entry name" value="Small_mtfrase_dom"/>
</dbReference>
<evidence type="ECO:0000256" key="3">
    <source>
        <dbReference type="ARBA" id="ARBA00022603"/>
    </source>
</evidence>
<evidence type="ECO:0000313" key="8">
    <source>
        <dbReference type="Proteomes" id="UP001246690"/>
    </source>
</evidence>
<proteinExistence type="predicted"/>
<dbReference type="InterPro" id="IPR014008">
    <property type="entry name" value="Cbl_synth_MTase_CbiT"/>
</dbReference>
<organism evidence="7 8">
    <name type="scientific">Buttiauxella selenatireducens</name>
    <dbReference type="NCBI Taxonomy" id="3073902"/>
    <lineage>
        <taxon>Bacteria</taxon>
        <taxon>Pseudomonadati</taxon>
        <taxon>Pseudomonadota</taxon>
        <taxon>Gammaproteobacteria</taxon>
        <taxon>Enterobacterales</taxon>
        <taxon>Enterobacteriaceae</taxon>
        <taxon>Buttiauxella</taxon>
    </lineage>
</organism>
<dbReference type="PANTHER" id="PTHR43182:SF1">
    <property type="entry name" value="COBALT-PRECORRIN-7 C(5)-METHYLTRANSFERASE"/>
    <property type="match status" value="1"/>
</dbReference>
<dbReference type="CDD" id="cd02440">
    <property type="entry name" value="AdoMet_MTases"/>
    <property type="match status" value="1"/>
</dbReference>
<dbReference type="InterPro" id="IPR050714">
    <property type="entry name" value="Cobalamin_biosynth_MTase"/>
</dbReference>
<dbReference type="NCBIfam" id="NF006138">
    <property type="entry name" value="PRK08287.1"/>
    <property type="match status" value="1"/>
</dbReference>
<evidence type="ECO:0000256" key="1">
    <source>
        <dbReference type="ARBA" id="ARBA00004953"/>
    </source>
</evidence>
<keyword evidence="5" id="KW-0949">S-adenosyl-L-methionine</keyword>
<comment type="pathway">
    <text evidence="1">Cofactor biosynthesis; adenosylcobalamin biosynthesis.</text>
</comment>
<dbReference type="RefSeq" id="WP_309878352.1">
    <property type="nucleotide sequence ID" value="NZ_CP133838.1"/>
</dbReference>
<dbReference type="EMBL" id="CP133838">
    <property type="protein sequence ID" value="WMY75916.1"/>
    <property type="molecule type" value="Genomic_DNA"/>
</dbReference>
<dbReference type="InterPro" id="IPR029063">
    <property type="entry name" value="SAM-dependent_MTases_sf"/>
</dbReference>
<accession>A0ABY9SEI9</accession>
<keyword evidence="2" id="KW-0169">Cobalamin biosynthesis</keyword>
<evidence type="ECO:0000313" key="7">
    <source>
        <dbReference type="EMBL" id="WMY75916.1"/>
    </source>
</evidence>
<dbReference type="Proteomes" id="UP001246690">
    <property type="component" value="Chromosome"/>
</dbReference>
<dbReference type="SUPFAM" id="SSF53335">
    <property type="entry name" value="S-adenosyl-L-methionine-dependent methyltransferases"/>
    <property type="match status" value="1"/>
</dbReference>
<dbReference type="Pfam" id="PF05175">
    <property type="entry name" value="MTS"/>
    <property type="match status" value="1"/>
</dbReference>
<dbReference type="PANTHER" id="PTHR43182">
    <property type="entry name" value="COBALT-PRECORRIN-6B C(15)-METHYLTRANSFERASE (DECARBOXYLATING)"/>
    <property type="match status" value="1"/>
</dbReference>
<name>A0ABY9SEI9_9ENTR</name>
<gene>
    <name evidence="7" type="ORF">RHD99_08240</name>
</gene>
<keyword evidence="3" id="KW-0489">Methyltransferase</keyword>
<feature type="domain" description="Methyltransferase small" evidence="6">
    <location>
        <begin position="24"/>
        <end position="93"/>
    </location>
</feature>
<evidence type="ECO:0000256" key="4">
    <source>
        <dbReference type="ARBA" id="ARBA00022679"/>
    </source>
</evidence>
<sequence>MKDELFLRGARVPMTKEVVRTQALERLQLQNAQRFIDIGAGTGSVSLEAAMRYPQLRVTAIERNPDALALMAENRERFACPNIEIINGYAPIELDAIADAVFIGGSGGQLTELIDWSLAHLHPGGRLVMTFILLENLTCALTHLEQCAIHDFDCLQLQVASLATLGSGHYFKPNNPTFLISCLKEGSHDSNL</sequence>